<dbReference type="Proteomes" id="UP000265692">
    <property type="component" value="Unassembled WGS sequence"/>
</dbReference>
<keyword evidence="3" id="KW-1185">Reference proteome</keyword>
<protein>
    <submittedName>
        <fullName evidence="2">Uncharacterized protein</fullName>
    </submittedName>
</protein>
<reference evidence="2 3" key="1">
    <citation type="submission" date="2018-08" db="EMBL/GenBank/DDBJ databases">
        <title>Lysinibacillus sp. YLB-03 draft genome sequence.</title>
        <authorList>
            <person name="Yu L."/>
        </authorList>
    </citation>
    <scope>NUCLEOTIDE SEQUENCE [LARGE SCALE GENOMIC DNA]</scope>
    <source>
        <strain evidence="2 3">YLB-03</strain>
    </source>
</reference>
<keyword evidence="1" id="KW-0472">Membrane</keyword>
<keyword evidence="1" id="KW-1133">Transmembrane helix</keyword>
<dbReference type="AlphaFoldDB" id="A0A396SB28"/>
<proteinExistence type="predicted"/>
<sequence>MNIDYITLSALIISILALIYTVRTYLLKSGEKVRGSYGVTSTVDNEDIYLSRVTLENLKDRAIVIFSIYLQVGENYYIELEDFEEEPLILKPFEVYRSHYDPILFYSVNTKRIKLDDLIEDRNVKKKIILSTSNGKHVVKPFKKHWNPISLFFKNHLTAVVSINRLKYKGIGYGSNIKYLIELSYDKEEDIVIKVHQNDYQVKKFKSFTYTKECLENKDTLKQFMLQQREEGKIDFVNIEVHDFKKAYLDRLKSFNKNEIIEAKYYGKMKYHIIGKLYTVYSNLRLKYENNKIKRNNQKKIKGVNKKTSE</sequence>
<dbReference type="OrthoDB" id="6402356at2"/>
<keyword evidence="1" id="KW-0812">Transmembrane</keyword>
<dbReference type="EMBL" id="QWEI01000004">
    <property type="protein sequence ID" value="RHW36683.1"/>
    <property type="molecule type" value="Genomic_DNA"/>
</dbReference>
<evidence type="ECO:0000313" key="3">
    <source>
        <dbReference type="Proteomes" id="UP000265692"/>
    </source>
</evidence>
<evidence type="ECO:0000313" key="2">
    <source>
        <dbReference type="EMBL" id="RHW36683.1"/>
    </source>
</evidence>
<feature type="transmembrane region" description="Helical" evidence="1">
    <location>
        <begin position="6"/>
        <end position="26"/>
    </location>
</feature>
<dbReference type="RefSeq" id="WP_118876207.1">
    <property type="nucleotide sequence ID" value="NZ_QWEI01000004.1"/>
</dbReference>
<accession>A0A396SB28</accession>
<organism evidence="2 3">
    <name type="scientific">Ureibacillus yapensis</name>
    <dbReference type="NCBI Taxonomy" id="2304605"/>
    <lineage>
        <taxon>Bacteria</taxon>
        <taxon>Bacillati</taxon>
        <taxon>Bacillota</taxon>
        <taxon>Bacilli</taxon>
        <taxon>Bacillales</taxon>
        <taxon>Caryophanaceae</taxon>
        <taxon>Ureibacillus</taxon>
    </lineage>
</organism>
<comment type="caution">
    <text evidence="2">The sequence shown here is derived from an EMBL/GenBank/DDBJ whole genome shotgun (WGS) entry which is preliminary data.</text>
</comment>
<gene>
    <name evidence="2" type="ORF">D1B33_09795</name>
</gene>
<evidence type="ECO:0000256" key="1">
    <source>
        <dbReference type="SAM" id="Phobius"/>
    </source>
</evidence>
<name>A0A396SB28_9BACL</name>